<feature type="compositionally biased region" description="Acidic residues" evidence="5">
    <location>
        <begin position="555"/>
        <end position="565"/>
    </location>
</feature>
<reference evidence="7 8" key="1">
    <citation type="submission" date="2022-05" db="EMBL/GenBank/DDBJ databases">
        <authorList>
            <consortium name="Genoscope - CEA"/>
            <person name="William W."/>
        </authorList>
    </citation>
    <scope>NUCLEOTIDE SEQUENCE [LARGE SCALE GENOMIC DNA]</scope>
</reference>
<evidence type="ECO:0000313" key="7">
    <source>
        <dbReference type="EMBL" id="CAH3115111.1"/>
    </source>
</evidence>
<proteinExistence type="predicted"/>
<feature type="compositionally biased region" description="Low complexity" evidence="5">
    <location>
        <begin position="362"/>
        <end position="375"/>
    </location>
</feature>
<dbReference type="AlphaFoldDB" id="A0AAU9WFE8"/>
<dbReference type="Proteomes" id="UP001159428">
    <property type="component" value="Unassembled WGS sequence"/>
</dbReference>
<protein>
    <recommendedName>
        <fullName evidence="6">RING-type domain-containing protein</fullName>
    </recommendedName>
</protein>
<dbReference type="EMBL" id="CALNXJ010000014">
    <property type="protein sequence ID" value="CAH3115111.1"/>
    <property type="molecule type" value="Genomic_DNA"/>
</dbReference>
<dbReference type="SMART" id="SM00184">
    <property type="entry name" value="RING"/>
    <property type="match status" value="1"/>
</dbReference>
<evidence type="ECO:0000256" key="5">
    <source>
        <dbReference type="SAM" id="MobiDB-lite"/>
    </source>
</evidence>
<keyword evidence="8" id="KW-1185">Reference proteome</keyword>
<dbReference type="GO" id="GO:0008270">
    <property type="term" value="F:zinc ion binding"/>
    <property type="evidence" value="ECO:0007669"/>
    <property type="project" value="UniProtKB-KW"/>
</dbReference>
<feature type="region of interest" description="Disordered" evidence="5">
    <location>
        <begin position="249"/>
        <end position="381"/>
    </location>
</feature>
<dbReference type="GO" id="GO:0004842">
    <property type="term" value="F:ubiquitin-protein transferase activity"/>
    <property type="evidence" value="ECO:0007669"/>
    <property type="project" value="InterPro"/>
</dbReference>
<dbReference type="GO" id="GO:0006275">
    <property type="term" value="P:regulation of DNA replication"/>
    <property type="evidence" value="ECO:0007669"/>
    <property type="project" value="InterPro"/>
</dbReference>
<feature type="region of interest" description="Disordered" evidence="5">
    <location>
        <begin position="397"/>
        <end position="426"/>
    </location>
</feature>
<feature type="domain" description="RING-type" evidence="6">
    <location>
        <begin position="21"/>
        <end position="59"/>
    </location>
</feature>
<accession>A0AAU9WFE8</accession>
<evidence type="ECO:0000256" key="2">
    <source>
        <dbReference type="ARBA" id="ARBA00022833"/>
    </source>
</evidence>
<feature type="compositionally biased region" description="Basic and acidic residues" evidence="5">
    <location>
        <begin position="416"/>
        <end position="425"/>
    </location>
</feature>
<evidence type="ECO:0000256" key="4">
    <source>
        <dbReference type="SAM" id="Coils"/>
    </source>
</evidence>
<feature type="compositionally biased region" description="Basic and acidic residues" evidence="5">
    <location>
        <begin position="471"/>
        <end position="483"/>
    </location>
</feature>
<dbReference type="InterPro" id="IPR013083">
    <property type="entry name" value="Znf_RING/FYVE/PHD"/>
</dbReference>
<keyword evidence="1 3" id="KW-0863">Zinc-finger</keyword>
<feature type="compositionally biased region" description="Basic and acidic residues" evidence="5">
    <location>
        <begin position="444"/>
        <end position="459"/>
    </location>
</feature>
<organism evidence="7 8">
    <name type="scientific">Pocillopora meandrina</name>
    <dbReference type="NCBI Taxonomy" id="46732"/>
    <lineage>
        <taxon>Eukaryota</taxon>
        <taxon>Metazoa</taxon>
        <taxon>Cnidaria</taxon>
        <taxon>Anthozoa</taxon>
        <taxon>Hexacorallia</taxon>
        <taxon>Scleractinia</taxon>
        <taxon>Astrocoeniina</taxon>
        <taxon>Pocilloporidae</taxon>
        <taxon>Pocillopora</taxon>
    </lineage>
</organism>
<dbReference type="InterPro" id="IPR035691">
    <property type="entry name" value="OBI1_RING-HC"/>
</dbReference>
<feature type="compositionally biased region" description="Low complexity" evidence="5">
    <location>
        <begin position="496"/>
        <end position="505"/>
    </location>
</feature>
<feature type="coiled-coil region" evidence="4">
    <location>
        <begin position="91"/>
        <end position="132"/>
    </location>
</feature>
<keyword evidence="4" id="KW-0175">Coiled coil</keyword>
<comment type="caution">
    <text evidence="7">The sequence shown here is derived from an EMBL/GenBank/DDBJ whole genome shotgun (WGS) entry which is preliminary data.</text>
</comment>
<gene>
    <name evidence="7" type="ORF">PMEA_00005877</name>
</gene>
<feature type="region of interest" description="Disordered" evidence="5">
    <location>
        <begin position="444"/>
        <end position="571"/>
    </location>
</feature>
<feature type="compositionally biased region" description="Polar residues" evidence="5">
    <location>
        <begin position="272"/>
        <end position="283"/>
    </location>
</feature>
<evidence type="ECO:0000259" key="6">
    <source>
        <dbReference type="PROSITE" id="PS50089"/>
    </source>
</evidence>
<sequence>MANKKVSVSSTSLSMTLPISCQICLGKVREPVVCPNQHVFCSNCMDLWLRTHSFCPTCRTPITTEKPCKKILGSIDLPVSNDAVTRADLRRTRLDLIRQEYEDEVKSLQNTVDRLKAENKQLHEKMIERERTMASMDFTNRHRDKDDGGTGKLDIDMLVKLTTRLQEASYTYENLRGDMDKIKEITGSEKIKDSNFQSLLREKFNYSSGSLYSHYTMAGLQTKVGQYEREVQQLRRALRRSDTYIEDLTNKLESSSGPASSKLKRAHLRTSPVPSSCTITSLADDQDPSEKSKSSKSSDVIDVENPSPPEDASPPVDSSQKKKIDNENITSNGHSPILAPVSSERFSLDNTTSYGGEERESGLSSRRSSEVSLYGQDLDIPPGPLTSSLNILEPVEGEALDRPPSRGELLLLGDPSSRRQEKPALEENLNMFTASRRLMMMSERRARQRESLEPGKLLRDLGSCSPTSSEGGKRKSLDAKSLDFDLFTPAPDEESPSNSASQENSSPPPTFNRDAELTEGESPCFRTFSLAKIKSEIEVDNEDETTSKKPRLDSDEFPDAEEEDKEEKKIN</sequence>
<dbReference type="Pfam" id="PF13923">
    <property type="entry name" value="zf-C3HC4_2"/>
    <property type="match status" value="1"/>
</dbReference>
<dbReference type="GO" id="GO:0006513">
    <property type="term" value="P:protein monoubiquitination"/>
    <property type="evidence" value="ECO:0007669"/>
    <property type="project" value="InterPro"/>
</dbReference>
<dbReference type="InterPro" id="IPR001841">
    <property type="entry name" value="Znf_RING"/>
</dbReference>
<dbReference type="Gene3D" id="3.30.40.10">
    <property type="entry name" value="Zinc/RING finger domain, C3HC4 (zinc finger)"/>
    <property type="match status" value="1"/>
</dbReference>
<dbReference type="PROSITE" id="PS50089">
    <property type="entry name" value="ZF_RING_2"/>
    <property type="match status" value="1"/>
</dbReference>
<dbReference type="CDD" id="cd16562">
    <property type="entry name" value="RING-HC_RNF219"/>
    <property type="match status" value="1"/>
</dbReference>
<dbReference type="PANTHER" id="PTHR14609:SF1">
    <property type="entry name" value="ORC UBIQUITIN LIGASE 1"/>
    <property type="match status" value="1"/>
</dbReference>
<keyword evidence="2" id="KW-0862">Zinc</keyword>
<dbReference type="PANTHER" id="PTHR14609">
    <property type="entry name" value="RING FINGER PROTEIN 219"/>
    <property type="match status" value="1"/>
</dbReference>
<evidence type="ECO:0000256" key="3">
    <source>
        <dbReference type="PROSITE-ProRule" id="PRU00175"/>
    </source>
</evidence>
<evidence type="ECO:0000256" key="1">
    <source>
        <dbReference type="ARBA" id="ARBA00022771"/>
    </source>
</evidence>
<keyword evidence="1 3" id="KW-0479">Metal-binding</keyword>
<evidence type="ECO:0000313" key="8">
    <source>
        <dbReference type="Proteomes" id="UP001159428"/>
    </source>
</evidence>
<feature type="compositionally biased region" description="Basic and acidic residues" evidence="5">
    <location>
        <begin position="545"/>
        <end position="554"/>
    </location>
</feature>
<name>A0AAU9WFE8_9CNID</name>
<dbReference type="InterPro" id="IPR039209">
    <property type="entry name" value="OBI1"/>
</dbReference>
<dbReference type="SUPFAM" id="SSF57850">
    <property type="entry name" value="RING/U-box"/>
    <property type="match status" value="1"/>
</dbReference>